<dbReference type="PANTHER" id="PTHR22933">
    <property type="entry name" value="FI18007P1-RELATED"/>
    <property type="match status" value="1"/>
</dbReference>
<feature type="region of interest" description="Disordered" evidence="1">
    <location>
        <begin position="19"/>
        <end position="184"/>
    </location>
</feature>
<feature type="compositionally biased region" description="Polar residues" evidence="1">
    <location>
        <begin position="72"/>
        <end position="89"/>
    </location>
</feature>
<feature type="domain" description="Chitin-binding type-2" evidence="3">
    <location>
        <begin position="221"/>
        <end position="279"/>
    </location>
</feature>
<organism evidence="4 5">
    <name type="scientific">Arctia plantaginis</name>
    <name type="common">Wood tiger moth</name>
    <name type="synonym">Phalaena plantaginis</name>
    <dbReference type="NCBI Taxonomy" id="874455"/>
    <lineage>
        <taxon>Eukaryota</taxon>
        <taxon>Metazoa</taxon>
        <taxon>Ecdysozoa</taxon>
        <taxon>Arthropoda</taxon>
        <taxon>Hexapoda</taxon>
        <taxon>Insecta</taxon>
        <taxon>Pterygota</taxon>
        <taxon>Neoptera</taxon>
        <taxon>Endopterygota</taxon>
        <taxon>Lepidoptera</taxon>
        <taxon>Glossata</taxon>
        <taxon>Ditrysia</taxon>
        <taxon>Noctuoidea</taxon>
        <taxon>Erebidae</taxon>
        <taxon>Arctiinae</taxon>
        <taxon>Arctia</taxon>
    </lineage>
</organism>
<dbReference type="Pfam" id="PF01607">
    <property type="entry name" value="CBM_14"/>
    <property type="match status" value="1"/>
</dbReference>
<comment type="caution">
    <text evidence="4">The sequence shown here is derived from an EMBL/GenBank/DDBJ whole genome shotgun (WGS) entry which is preliminary data.</text>
</comment>
<dbReference type="EMBL" id="CADEBC010000479">
    <property type="protein sequence ID" value="CAB3233318.1"/>
    <property type="molecule type" value="Genomic_DNA"/>
</dbReference>
<dbReference type="Proteomes" id="UP000494106">
    <property type="component" value="Unassembled WGS sequence"/>
</dbReference>
<dbReference type="SUPFAM" id="SSF57625">
    <property type="entry name" value="Invertebrate chitin-binding proteins"/>
    <property type="match status" value="1"/>
</dbReference>
<evidence type="ECO:0000256" key="2">
    <source>
        <dbReference type="SAM" id="SignalP"/>
    </source>
</evidence>
<proteinExistence type="predicted"/>
<dbReference type="InterPro" id="IPR036508">
    <property type="entry name" value="Chitin-bd_dom_sf"/>
</dbReference>
<dbReference type="Gene3D" id="2.170.140.10">
    <property type="entry name" value="Chitin binding domain"/>
    <property type="match status" value="1"/>
</dbReference>
<feature type="region of interest" description="Disordered" evidence="1">
    <location>
        <begin position="312"/>
        <end position="542"/>
    </location>
</feature>
<protein>
    <recommendedName>
        <fullName evidence="3">Chitin-binding type-2 domain-containing protein</fullName>
    </recommendedName>
</protein>
<dbReference type="PROSITE" id="PS50940">
    <property type="entry name" value="CHIT_BIND_II"/>
    <property type="match status" value="1"/>
</dbReference>
<feature type="compositionally biased region" description="Polar residues" evidence="1">
    <location>
        <begin position="342"/>
        <end position="353"/>
    </location>
</feature>
<feature type="compositionally biased region" description="Low complexity" evidence="1">
    <location>
        <begin position="155"/>
        <end position="165"/>
    </location>
</feature>
<dbReference type="InterPro" id="IPR002557">
    <property type="entry name" value="Chitin-bd_dom"/>
</dbReference>
<dbReference type="PANTHER" id="PTHR22933:SF42">
    <property type="entry name" value="FI18455P1-RELATED"/>
    <property type="match status" value="1"/>
</dbReference>
<feature type="chain" id="PRO_5035750596" description="Chitin-binding type-2 domain-containing protein" evidence="2">
    <location>
        <begin position="17"/>
        <end position="542"/>
    </location>
</feature>
<feature type="compositionally biased region" description="Low complexity" evidence="1">
    <location>
        <begin position="443"/>
        <end position="470"/>
    </location>
</feature>
<feature type="signal peptide" evidence="2">
    <location>
        <begin position="1"/>
        <end position="16"/>
    </location>
</feature>
<evidence type="ECO:0000256" key="1">
    <source>
        <dbReference type="SAM" id="MobiDB-lite"/>
    </source>
</evidence>
<name>A0A8S0ZKE7_ARCPL</name>
<feature type="compositionally biased region" description="Gly residues" evidence="1">
    <location>
        <begin position="471"/>
        <end position="488"/>
    </location>
</feature>
<feature type="compositionally biased region" description="Polar residues" evidence="1">
    <location>
        <begin position="52"/>
        <end position="65"/>
    </location>
</feature>
<evidence type="ECO:0000313" key="5">
    <source>
        <dbReference type="Proteomes" id="UP000494106"/>
    </source>
</evidence>
<sequence length="542" mass="56214">MLRLSIFCMLLALAATQNGYDYNKPDRPFGPTSSRPGYPGSSGGTTTPYPLRTQSNDNGGPTTSYPKGPLNYQDSSKGPGFPSSSYPSQGSVGPLRPSGRPSSPDYSGGPGSSPSGPRNYPSRPGGPSNGSGGPGSYDANYPQGSRGPSGGYPGQGYSSYPQGSRGLSGDQGGTYPGQPGSNFGNVGFTDNTGYYEGGDYSAIPGEPYIDYPILSYIPQTSFNCNAQQYPGYYADVETRCQVFHVCANNKTYDFLCPNGTVFSQEYFVCVWWNQFTCESAPSLYELNAKLYDYSKMGSSDFPVSGFNDYYPGDLRGPQGSSYPGSGNSRPNGNYPSGFRPQGPTTLFPNTGYSGQDRRFPGIQGTFGNRPSSSGPQGPLGSNPNSQRPSEKYPGSQASYPGSQHPLGSYPQTPAGSYPNSQGPSGSFPSSQAPSGGYPGTQDSSGKYPGAPGAPGNYPSSQGPSSSYPSIGGPGSNGSGPQGQSGGPGSSSSRYPSSTTPYPEKGSGSQGYPSGKPNGPSFPGGNGGTQPPTPNREYLPPKN</sequence>
<dbReference type="GO" id="GO:0005576">
    <property type="term" value="C:extracellular region"/>
    <property type="evidence" value="ECO:0007669"/>
    <property type="project" value="InterPro"/>
</dbReference>
<dbReference type="InterPro" id="IPR052976">
    <property type="entry name" value="Scoloptoxin-like"/>
</dbReference>
<feature type="compositionally biased region" description="Low complexity" evidence="1">
    <location>
        <begin position="418"/>
        <end position="435"/>
    </location>
</feature>
<dbReference type="AlphaFoldDB" id="A0A8S0ZKE7"/>
<dbReference type="GO" id="GO:0008061">
    <property type="term" value="F:chitin binding"/>
    <property type="evidence" value="ECO:0007669"/>
    <property type="project" value="InterPro"/>
</dbReference>
<keyword evidence="2" id="KW-0732">Signal</keyword>
<evidence type="ECO:0000313" key="4">
    <source>
        <dbReference type="EMBL" id="CAB3233318.1"/>
    </source>
</evidence>
<reference evidence="4 5" key="1">
    <citation type="submission" date="2020-04" db="EMBL/GenBank/DDBJ databases">
        <authorList>
            <person name="Wallbank WR R."/>
            <person name="Pardo Diaz C."/>
            <person name="Kozak K."/>
            <person name="Martin S."/>
            <person name="Jiggins C."/>
            <person name="Moest M."/>
            <person name="Warren A I."/>
            <person name="Byers J.R.P. K."/>
            <person name="Montejo-Kovacevich G."/>
            <person name="Yen C E."/>
        </authorList>
    </citation>
    <scope>NUCLEOTIDE SEQUENCE [LARGE SCALE GENOMIC DNA]</scope>
</reference>
<evidence type="ECO:0000259" key="3">
    <source>
        <dbReference type="PROSITE" id="PS50940"/>
    </source>
</evidence>
<dbReference type="SMART" id="SM00494">
    <property type="entry name" value="ChtBD2"/>
    <property type="match status" value="1"/>
</dbReference>
<feature type="compositionally biased region" description="Polar residues" evidence="1">
    <location>
        <begin position="318"/>
        <end position="334"/>
    </location>
</feature>
<dbReference type="OrthoDB" id="6428908at2759"/>
<feature type="compositionally biased region" description="Low complexity" evidence="1">
    <location>
        <begin position="30"/>
        <end position="50"/>
    </location>
</feature>
<feature type="compositionally biased region" description="Low complexity" evidence="1">
    <location>
        <begin position="370"/>
        <end position="385"/>
    </location>
</feature>
<gene>
    <name evidence="4" type="ORF">APLA_LOCUS5179</name>
</gene>
<feature type="compositionally biased region" description="Low complexity" evidence="1">
    <location>
        <begin position="90"/>
        <end position="126"/>
    </location>
</feature>
<keyword evidence="5" id="KW-1185">Reference proteome</keyword>
<accession>A0A8S0ZKE7</accession>